<evidence type="ECO:0000256" key="1">
    <source>
        <dbReference type="SAM" id="MobiDB-lite"/>
    </source>
</evidence>
<proteinExistence type="predicted"/>
<keyword evidence="3" id="KW-1185">Reference proteome</keyword>
<dbReference type="RefSeq" id="XP_034013319.1">
    <property type="nucleotide sequence ID" value="XM_034154454.1"/>
</dbReference>
<evidence type="ECO:0000313" key="3">
    <source>
        <dbReference type="Proteomes" id="UP000449547"/>
    </source>
</evidence>
<reference evidence="2 3" key="1">
    <citation type="submission" date="2019-07" db="EMBL/GenBank/DDBJ databases">
        <title>Genome assembly of two rare yeast pathogens: Diutina rugosa and Trichomonascus ciferrii.</title>
        <authorList>
            <person name="Mixao V."/>
            <person name="Saus E."/>
            <person name="Hansen A."/>
            <person name="Lass-Flor C."/>
            <person name="Gabaldon T."/>
        </authorList>
    </citation>
    <scope>NUCLEOTIDE SEQUENCE [LARGE SCALE GENOMIC DNA]</scope>
    <source>
        <strain evidence="2 3">CBS 613</strain>
    </source>
</reference>
<name>A0A642USN2_DIURU</name>
<dbReference type="EMBL" id="SWFT01000056">
    <property type="protein sequence ID" value="KAA8904588.1"/>
    <property type="molecule type" value="Genomic_DNA"/>
</dbReference>
<organism evidence="2 3">
    <name type="scientific">Diutina rugosa</name>
    <name type="common">Yeast</name>
    <name type="synonym">Candida rugosa</name>
    <dbReference type="NCBI Taxonomy" id="5481"/>
    <lineage>
        <taxon>Eukaryota</taxon>
        <taxon>Fungi</taxon>
        <taxon>Dikarya</taxon>
        <taxon>Ascomycota</taxon>
        <taxon>Saccharomycotina</taxon>
        <taxon>Pichiomycetes</taxon>
        <taxon>Debaryomycetaceae</taxon>
        <taxon>Diutina</taxon>
    </lineage>
</organism>
<dbReference type="Proteomes" id="UP000449547">
    <property type="component" value="Unassembled WGS sequence"/>
</dbReference>
<dbReference type="AlphaFoldDB" id="A0A642USN2"/>
<accession>A0A642USN2</accession>
<evidence type="ECO:0000313" key="2">
    <source>
        <dbReference type="EMBL" id="KAA8904588.1"/>
    </source>
</evidence>
<feature type="region of interest" description="Disordered" evidence="1">
    <location>
        <begin position="52"/>
        <end position="92"/>
    </location>
</feature>
<dbReference type="VEuPathDB" id="FungiDB:DIURU_001864"/>
<dbReference type="GeneID" id="54780517"/>
<protein>
    <submittedName>
        <fullName evidence="2">Uncharacterized protein</fullName>
    </submittedName>
</protein>
<gene>
    <name evidence="2" type="ORF">DIURU_001864</name>
</gene>
<sequence length="92" mass="10545">MSQLKYQMVAQVHAKLVKDAASPYSPLRKLVCQANMLDRLYLEYRAEVKQQQEEHEIVELESSSDEEGLSASASESESDDDSDSDDDYYYDE</sequence>
<feature type="compositionally biased region" description="Acidic residues" evidence="1">
    <location>
        <begin position="76"/>
        <end position="92"/>
    </location>
</feature>
<comment type="caution">
    <text evidence="2">The sequence shown here is derived from an EMBL/GenBank/DDBJ whole genome shotgun (WGS) entry which is preliminary data.</text>
</comment>